<keyword evidence="2 3" id="KW-0802">TPR repeat</keyword>
<evidence type="ECO:0000256" key="4">
    <source>
        <dbReference type="SAM" id="SignalP"/>
    </source>
</evidence>
<dbReference type="PANTHER" id="PTHR44858">
    <property type="entry name" value="TETRATRICOPEPTIDE REPEAT PROTEIN 6"/>
    <property type="match status" value="1"/>
</dbReference>
<organism evidence="5 6">
    <name type="scientific">Pontivivens nitratireducens</name>
    <dbReference type="NCBI Taxonomy" id="2758038"/>
    <lineage>
        <taxon>Bacteria</taxon>
        <taxon>Pseudomonadati</taxon>
        <taxon>Pseudomonadota</taxon>
        <taxon>Alphaproteobacteria</taxon>
        <taxon>Rhodobacterales</taxon>
        <taxon>Paracoccaceae</taxon>
        <taxon>Pontivivens</taxon>
    </lineage>
</organism>
<dbReference type="GO" id="GO:0046813">
    <property type="term" value="P:receptor-mediated virion attachment to host cell"/>
    <property type="evidence" value="ECO:0007669"/>
    <property type="project" value="TreeGrafter"/>
</dbReference>
<feature type="repeat" description="TPR" evidence="3">
    <location>
        <begin position="466"/>
        <end position="499"/>
    </location>
</feature>
<gene>
    <name evidence="5" type="ORF">G8E03_06100</name>
</gene>
<evidence type="ECO:0000256" key="3">
    <source>
        <dbReference type="PROSITE-ProRule" id="PRU00339"/>
    </source>
</evidence>
<dbReference type="InterPro" id="IPR019734">
    <property type="entry name" value="TPR_rpt"/>
</dbReference>
<keyword evidence="4" id="KW-0732">Signal</keyword>
<dbReference type="InterPro" id="IPR050498">
    <property type="entry name" value="Ycf3"/>
</dbReference>
<evidence type="ECO:0000313" key="5">
    <source>
        <dbReference type="EMBL" id="QIK40378.1"/>
    </source>
</evidence>
<proteinExistence type="predicted"/>
<dbReference type="AlphaFoldDB" id="A0A6G7VKK1"/>
<dbReference type="KEGG" id="mon:G8E03_06100"/>
<dbReference type="Proteomes" id="UP000500791">
    <property type="component" value="Chromosome"/>
</dbReference>
<sequence>MPVRSLFAFATALSVLLPTMVEARSLSGSYLAAAQAELRDDHVNAALYYTRALGYDGEDTQLLQRAMQAQVSAGRVGVAASIAERLLALNSENQFATLVAITHDIRRGDPARALARLDQGEQGMTPLLAKLLRGWLMMSLGDEAAALDLFDAVSGNETYEVFAAFHSALALALTGQVEAASRRMEGGDAGPVRLNRRSTQARIQLLAATGQKETALAVADDVLATGFGDRPFEVLRTRIEQDDPVQFDLVQTPDDGIAEVLFDLASVLGEEGADVALIYSRLAAHIQPDFAEAQLLVATVLNEQGQYTLATDAFDAVPSTSPQFVEAELGRMQALASDGRQDDAIAVLAGLTRAYPDSMRLHYLHGDTLRRADRPAEAIEAFDMAVSLLGEPSAQHWLVYYQRAVAHHNADNWAAAEADLRRALELEPDNALVLNYLGYSLVEEKRDLDAALEMIRRAVDQRPYEGYITDSLGWVLYRLGRFEEAIEPMERAVELAPVDPLINDHLGDVYWAVGRKREAEFQWKRALSFEPEPEEETRIRLKLDIGLDAVLAQEAAN</sequence>
<dbReference type="PROSITE" id="PS50005">
    <property type="entry name" value="TPR"/>
    <property type="match status" value="2"/>
</dbReference>
<feature type="chain" id="PRO_5026008800" evidence="4">
    <location>
        <begin position="24"/>
        <end position="557"/>
    </location>
</feature>
<evidence type="ECO:0000256" key="2">
    <source>
        <dbReference type="ARBA" id="ARBA00022803"/>
    </source>
</evidence>
<dbReference type="PANTHER" id="PTHR44858:SF1">
    <property type="entry name" value="UDP-N-ACETYLGLUCOSAMINE--PEPTIDE N-ACETYLGLUCOSAMINYLTRANSFERASE SPINDLY-RELATED"/>
    <property type="match status" value="1"/>
</dbReference>
<dbReference type="Pfam" id="PF13181">
    <property type="entry name" value="TPR_8"/>
    <property type="match status" value="1"/>
</dbReference>
<dbReference type="InterPro" id="IPR011990">
    <property type="entry name" value="TPR-like_helical_dom_sf"/>
</dbReference>
<protein>
    <submittedName>
        <fullName evidence="5">Tetratricopeptide repeat protein</fullName>
    </submittedName>
</protein>
<accession>A0A6G7VKK1</accession>
<feature type="repeat" description="TPR" evidence="3">
    <location>
        <begin position="397"/>
        <end position="430"/>
    </location>
</feature>
<dbReference type="EMBL" id="CP049811">
    <property type="protein sequence ID" value="QIK40378.1"/>
    <property type="molecule type" value="Genomic_DNA"/>
</dbReference>
<dbReference type="Gene3D" id="1.25.40.10">
    <property type="entry name" value="Tetratricopeptide repeat domain"/>
    <property type="match status" value="3"/>
</dbReference>
<feature type="signal peptide" evidence="4">
    <location>
        <begin position="1"/>
        <end position="23"/>
    </location>
</feature>
<dbReference type="SMART" id="SM00028">
    <property type="entry name" value="TPR"/>
    <property type="match status" value="7"/>
</dbReference>
<name>A0A6G7VKK1_9RHOB</name>
<dbReference type="SUPFAM" id="SSF48452">
    <property type="entry name" value="TPR-like"/>
    <property type="match status" value="3"/>
</dbReference>
<evidence type="ECO:0000313" key="6">
    <source>
        <dbReference type="Proteomes" id="UP000500791"/>
    </source>
</evidence>
<dbReference type="RefSeq" id="WP_166189781.1">
    <property type="nucleotide sequence ID" value="NZ_CP049811.1"/>
</dbReference>
<keyword evidence="1" id="KW-0677">Repeat</keyword>
<keyword evidence="6" id="KW-1185">Reference proteome</keyword>
<reference evidence="5 6" key="1">
    <citation type="submission" date="2020-03" db="EMBL/GenBank/DDBJ databases">
        <title>Complete genome sequence of Monaibacterium sp. ALG8 with diverse plasmids.</title>
        <authorList>
            <person name="Sun C."/>
        </authorList>
    </citation>
    <scope>NUCLEOTIDE SEQUENCE [LARGE SCALE GENOMIC DNA]</scope>
    <source>
        <strain evidence="5 6">ALG8</strain>
    </source>
</reference>
<dbReference type="GO" id="GO:0009279">
    <property type="term" value="C:cell outer membrane"/>
    <property type="evidence" value="ECO:0007669"/>
    <property type="project" value="TreeGrafter"/>
</dbReference>
<evidence type="ECO:0000256" key="1">
    <source>
        <dbReference type="ARBA" id="ARBA00022737"/>
    </source>
</evidence>
<dbReference type="Pfam" id="PF13432">
    <property type="entry name" value="TPR_16"/>
    <property type="match status" value="2"/>
</dbReference>